<dbReference type="PANTHER" id="PTHR15245">
    <property type="entry name" value="SYMPLEKIN-RELATED"/>
    <property type="match status" value="1"/>
</dbReference>
<feature type="region of interest" description="Disordered" evidence="4">
    <location>
        <begin position="719"/>
        <end position="754"/>
    </location>
</feature>
<feature type="compositionally biased region" description="Polar residues" evidence="4">
    <location>
        <begin position="727"/>
        <end position="736"/>
    </location>
</feature>
<reference evidence="6 7" key="1">
    <citation type="journal article" date="2013" name="PLoS ONE">
        <title>Genomic and secretomic analyses reveal unique features of the lignocellulolytic enzyme system of Penicillium decumbens.</title>
        <authorList>
            <person name="Liu G."/>
            <person name="Zhang L."/>
            <person name="Wei X."/>
            <person name="Zou G."/>
            <person name="Qin Y."/>
            <person name="Ma L."/>
            <person name="Li J."/>
            <person name="Zheng H."/>
            <person name="Wang S."/>
            <person name="Wang C."/>
            <person name="Xun L."/>
            <person name="Zhao G.-P."/>
            <person name="Zhou Z."/>
            <person name="Qu Y."/>
        </authorList>
    </citation>
    <scope>NUCLEOTIDE SEQUENCE [LARGE SCALE GENOMIC DNA]</scope>
    <source>
        <strain evidence="7">114-2 / CGMCC 5302</strain>
    </source>
</reference>
<dbReference type="InterPro" id="IPR032460">
    <property type="entry name" value="Symplekin/Pta1_N"/>
</dbReference>
<dbReference type="Proteomes" id="UP000019376">
    <property type="component" value="Unassembled WGS sequence"/>
</dbReference>
<dbReference type="eggNOG" id="KOG1895">
    <property type="taxonomic scope" value="Eukaryota"/>
</dbReference>
<dbReference type="GO" id="GO:0005847">
    <property type="term" value="C:mRNA cleavage and polyadenylation specificity factor complex"/>
    <property type="evidence" value="ECO:0007669"/>
    <property type="project" value="TreeGrafter"/>
</dbReference>
<proteinExistence type="predicted"/>
<keyword evidence="7" id="KW-1185">Reference proteome</keyword>
<keyword evidence="2" id="KW-0507">mRNA processing</keyword>
<feature type="compositionally biased region" description="Pro residues" evidence="4">
    <location>
        <begin position="334"/>
        <end position="345"/>
    </location>
</feature>
<evidence type="ECO:0000256" key="1">
    <source>
        <dbReference type="ARBA" id="ARBA00004123"/>
    </source>
</evidence>
<dbReference type="STRING" id="933388.S8AJL5"/>
<dbReference type="AlphaFoldDB" id="S8AJL5"/>
<organism evidence="6 7">
    <name type="scientific">Penicillium oxalicum (strain 114-2 / CGMCC 5302)</name>
    <name type="common">Penicillium decumbens</name>
    <dbReference type="NCBI Taxonomy" id="933388"/>
    <lineage>
        <taxon>Eukaryota</taxon>
        <taxon>Fungi</taxon>
        <taxon>Dikarya</taxon>
        <taxon>Ascomycota</taxon>
        <taxon>Pezizomycotina</taxon>
        <taxon>Eurotiomycetes</taxon>
        <taxon>Eurotiomycetidae</taxon>
        <taxon>Eurotiales</taxon>
        <taxon>Aspergillaceae</taxon>
        <taxon>Penicillium</taxon>
    </lineage>
</organism>
<feature type="region of interest" description="Disordered" evidence="4">
    <location>
        <begin position="409"/>
        <end position="442"/>
    </location>
</feature>
<dbReference type="PhylomeDB" id="S8AJL5"/>
<dbReference type="InterPro" id="IPR021850">
    <property type="entry name" value="Symplekin/Pta1"/>
</dbReference>
<comment type="subcellular location">
    <subcellularLocation>
        <location evidence="1">Nucleus</location>
    </subcellularLocation>
</comment>
<evidence type="ECO:0000256" key="4">
    <source>
        <dbReference type="SAM" id="MobiDB-lite"/>
    </source>
</evidence>
<dbReference type="Gene3D" id="1.25.10.10">
    <property type="entry name" value="Leucine-rich Repeat Variant"/>
    <property type="match status" value="1"/>
</dbReference>
<evidence type="ECO:0000259" key="5">
    <source>
        <dbReference type="Pfam" id="PF11935"/>
    </source>
</evidence>
<dbReference type="GO" id="GO:0006397">
    <property type="term" value="P:mRNA processing"/>
    <property type="evidence" value="ECO:0007669"/>
    <property type="project" value="UniProtKB-KW"/>
</dbReference>
<sequence>MAQSPDQVVDQVAQLNAARKLVLSDAALYPQIVNGILPIVGATARLELRRWGADFLAETFATPILATSQKQQLAPTVLASIQEILALPETDSAVLASLIQTCASLYPLIFRHVVNNPNDSKAWETMNAVKQEILRKMDSFPCSVKICCIKFLQRVVQVQTPGLIADPRRPDQNETSLAVVPRNHALLSIPQLEAESSGLLDRLLDVLHEETCNPLFVNATLNCLAPLIRTRQSIANKIIQTILDFFPTKHVHPPFTPTVRVGVKSMERTARALLFNVMKKNPSHPLMGKMQQYIDRLMQSRLEATEDASRKRGLPAEPTDGLDNTKRARLDALTPPPLKIPPLPPGPTSYDQLFTLTQDIGLSSFDVKQLPPDIVVKIAVPLLAQVNPSLLTQAVDAIRNRYETITKEQNQKRQQLHLAAATAATEDDDDYEPDYEPEDVGADAPGEAAAIAQEEAELEPDLVSLGPFTLPQPPPLSEEEASDVGRSAVSRVFGMIDAVDVASSSSSQNKAQQLGFARLAGSTFDREAWVILLTRLATRAPAGLEGDAKAKSGSASAKRQPAISDSIRETFYRYILEDFRPRLKVGITWLNEEWYNDRVRMKAANQERTNEDEETMVTLYYDTWVLRLLDGFLPYLDSKDIKILVRFLSEIPEVTIAITQRVASLARDPERVTLTVQALMYLIMFRPPAREMCLNALEDVYQTYEESRPAAGKVLARWRPQALPTPAEQTTTRPAESTQSATPTEPQPPTTAST</sequence>
<dbReference type="InterPro" id="IPR011989">
    <property type="entry name" value="ARM-like"/>
</dbReference>
<protein>
    <recommendedName>
        <fullName evidence="5">Symplekin/Pta1 N-terminal domain-containing protein</fullName>
    </recommendedName>
</protein>
<dbReference type="OrthoDB" id="331600at2759"/>
<feature type="compositionally biased region" description="Pro residues" evidence="4">
    <location>
        <begin position="745"/>
        <end position="754"/>
    </location>
</feature>
<feature type="compositionally biased region" description="Acidic residues" evidence="4">
    <location>
        <begin position="425"/>
        <end position="441"/>
    </location>
</feature>
<keyword evidence="3" id="KW-0539">Nucleus</keyword>
<evidence type="ECO:0000256" key="2">
    <source>
        <dbReference type="ARBA" id="ARBA00022664"/>
    </source>
</evidence>
<feature type="region of interest" description="Disordered" evidence="4">
    <location>
        <begin position="304"/>
        <end position="345"/>
    </location>
</feature>
<evidence type="ECO:0000313" key="6">
    <source>
        <dbReference type="EMBL" id="EPS25983.1"/>
    </source>
</evidence>
<name>S8AJL5_PENO1</name>
<accession>S8AJL5</accession>
<evidence type="ECO:0000256" key="3">
    <source>
        <dbReference type="ARBA" id="ARBA00023242"/>
    </source>
</evidence>
<dbReference type="EMBL" id="KB644408">
    <property type="protein sequence ID" value="EPS25983.1"/>
    <property type="molecule type" value="Genomic_DNA"/>
</dbReference>
<dbReference type="HOGENOM" id="CLU_021804_0_0_1"/>
<feature type="domain" description="Symplekin/Pta1 N-terminal" evidence="5">
    <location>
        <begin position="91"/>
        <end position="311"/>
    </location>
</feature>
<dbReference type="Pfam" id="PF11935">
    <property type="entry name" value="SYMPK_PTA1_N"/>
    <property type="match status" value="1"/>
</dbReference>
<gene>
    <name evidence="6" type="ORF">PDE_00919</name>
</gene>
<evidence type="ECO:0000313" key="7">
    <source>
        <dbReference type="Proteomes" id="UP000019376"/>
    </source>
</evidence>
<dbReference type="PANTHER" id="PTHR15245:SF20">
    <property type="entry name" value="SYMPLEKIN"/>
    <property type="match status" value="1"/>
</dbReference>